<accession>A0A5P8KIR1</accession>
<name>A0A5P8KIR1_9ACTN</name>
<dbReference type="Pfam" id="PF04149">
    <property type="entry name" value="DUF397"/>
    <property type="match status" value="1"/>
</dbReference>
<feature type="compositionally biased region" description="Basic and acidic residues" evidence="1">
    <location>
        <begin position="1"/>
        <end position="17"/>
    </location>
</feature>
<dbReference type="EMBL" id="CP045096">
    <property type="protein sequence ID" value="QFR02905.1"/>
    <property type="molecule type" value="Genomic_DNA"/>
</dbReference>
<evidence type="ECO:0000313" key="4">
    <source>
        <dbReference type="Proteomes" id="UP000327294"/>
    </source>
</evidence>
<proteinExistence type="predicted"/>
<protein>
    <submittedName>
        <fullName evidence="3">DUF397 domain-containing protein</fullName>
    </submittedName>
</protein>
<evidence type="ECO:0000256" key="1">
    <source>
        <dbReference type="SAM" id="MobiDB-lite"/>
    </source>
</evidence>
<organism evidence="3 4">
    <name type="scientific">Streptomyces phaeolivaceus</name>
    <dbReference type="NCBI Taxonomy" id="2653200"/>
    <lineage>
        <taxon>Bacteria</taxon>
        <taxon>Bacillati</taxon>
        <taxon>Actinomycetota</taxon>
        <taxon>Actinomycetes</taxon>
        <taxon>Kitasatosporales</taxon>
        <taxon>Streptomycetaceae</taxon>
        <taxon>Streptomyces</taxon>
    </lineage>
</organism>
<sequence length="47" mass="5153">MRDTPLPHTIHIRDSKHPTGSNLVRSPTAWTTLLSKKLTDGSITALS</sequence>
<gene>
    <name evidence="3" type="ORF">F9278_29900</name>
</gene>
<reference evidence="3 4" key="1">
    <citation type="submission" date="2019-10" db="EMBL/GenBank/DDBJ databases">
        <title>Streptomyces sp. strain GY16 isolated from leaves of Broussonetia papyrifera.</title>
        <authorList>
            <person name="Mo P."/>
        </authorList>
    </citation>
    <scope>NUCLEOTIDE SEQUENCE [LARGE SCALE GENOMIC DNA]</scope>
    <source>
        <strain evidence="3 4">GY16</strain>
    </source>
</reference>
<evidence type="ECO:0000259" key="2">
    <source>
        <dbReference type="Pfam" id="PF04149"/>
    </source>
</evidence>
<dbReference type="KEGG" id="sphv:F9278_29900"/>
<dbReference type="Proteomes" id="UP000327294">
    <property type="component" value="Chromosome"/>
</dbReference>
<feature type="domain" description="DUF397" evidence="2">
    <location>
        <begin position="8"/>
        <end position="35"/>
    </location>
</feature>
<feature type="region of interest" description="Disordered" evidence="1">
    <location>
        <begin position="1"/>
        <end position="23"/>
    </location>
</feature>
<keyword evidence="4" id="KW-1185">Reference proteome</keyword>
<dbReference type="AlphaFoldDB" id="A0A5P8KIR1"/>
<dbReference type="InterPro" id="IPR007278">
    <property type="entry name" value="DUF397"/>
</dbReference>
<evidence type="ECO:0000313" key="3">
    <source>
        <dbReference type="EMBL" id="QFR02905.1"/>
    </source>
</evidence>
<dbReference type="RefSeq" id="WP_152174213.1">
    <property type="nucleotide sequence ID" value="NZ_CP045096.1"/>
</dbReference>